<keyword evidence="1" id="KW-0472">Membrane</keyword>
<feature type="transmembrane region" description="Helical" evidence="1">
    <location>
        <begin position="59"/>
        <end position="81"/>
    </location>
</feature>
<feature type="transmembrane region" description="Helical" evidence="1">
    <location>
        <begin position="36"/>
        <end position="53"/>
    </location>
</feature>
<dbReference type="Pfam" id="PF16192">
    <property type="entry name" value="PMT_4TMC"/>
    <property type="match status" value="1"/>
</dbReference>
<dbReference type="InterPro" id="IPR032421">
    <property type="entry name" value="PMT_4TMC"/>
</dbReference>
<protein>
    <submittedName>
        <fullName evidence="3">Putative mannosyltransferase 1 ixodes scapularis mannosyltransferase 1</fullName>
    </submittedName>
</protein>
<feature type="transmembrane region" description="Helical" evidence="1">
    <location>
        <begin position="101"/>
        <end position="120"/>
    </location>
</feature>
<reference evidence="3" key="1">
    <citation type="submission" date="2014-03" db="EMBL/GenBank/DDBJ databases">
        <title>The sialotranscriptome of Amblyomma triste, Amblyomma parvum and Amblyomma cajennense ticks, uncovered by 454-based RNA-seq.</title>
        <authorList>
            <person name="Garcia G.R."/>
            <person name="Gardinassi L.G."/>
            <person name="Ribeiro J.M."/>
            <person name="Anatriello E."/>
            <person name="Ferreira B.R."/>
            <person name="Moreira H.N."/>
            <person name="Mafra C."/>
            <person name="Olegario M.M."/>
            <person name="Szabo P.J."/>
            <person name="Miranda-Santos I.K."/>
            <person name="Maruyama S.R."/>
        </authorList>
    </citation>
    <scope>NUCLEOTIDE SEQUENCE</scope>
    <source>
        <strain evidence="3">Mato Grasso do Sul</strain>
        <tissue evidence="3">Salivary glands</tissue>
    </source>
</reference>
<evidence type="ECO:0000256" key="1">
    <source>
        <dbReference type="SAM" id="Phobius"/>
    </source>
</evidence>
<keyword evidence="1" id="KW-0812">Transmembrane</keyword>
<sequence length="145" mass="16755">MALYAVMQVCVLVRHKRGYLGNLEEQERDCRLTQSSAWLVVGWALHYLPFYGMGRVLYFHHYFPALIFSSMLSGVVLDYILRMVPGFLPANIRLSAHHWIIGTYLAGIVYSFYLFAPLAYGMDGSISVHENSTMHGLRWLDTWEF</sequence>
<dbReference type="GO" id="GO:0005783">
    <property type="term" value="C:endoplasmic reticulum"/>
    <property type="evidence" value="ECO:0007669"/>
    <property type="project" value="TreeGrafter"/>
</dbReference>
<dbReference type="EMBL" id="GBBM01002986">
    <property type="protein sequence ID" value="JAC32432.1"/>
    <property type="molecule type" value="mRNA"/>
</dbReference>
<dbReference type="InterPro" id="IPR027005">
    <property type="entry name" value="PMT-like"/>
</dbReference>
<keyword evidence="3" id="KW-0808">Transferase</keyword>
<dbReference type="PANTHER" id="PTHR10050">
    <property type="entry name" value="DOLICHYL-PHOSPHATE-MANNOSE--PROTEIN MANNOSYLTRANSFERASE"/>
    <property type="match status" value="1"/>
</dbReference>
<feature type="domain" description="Protein O-mannosyl-transferase C-terminal four TM" evidence="2">
    <location>
        <begin position="2"/>
        <end position="143"/>
    </location>
</feature>
<accession>A0A023GEV9</accession>
<dbReference type="UniPathway" id="UPA00378"/>
<dbReference type="AlphaFoldDB" id="A0A023GEV9"/>
<dbReference type="PANTHER" id="PTHR10050:SF46">
    <property type="entry name" value="PROTEIN O-MANNOSYL-TRANSFERASE 2"/>
    <property type="match status" value="1"/>
</dbReference>
<keyword evidence="3" id="KW-0328">Glycosyltransferase</keyword>
<organism evidence="3">
    <name type="scientific">Amblyomma triste</name>
    <name type="common">Neotropical tick</name>
    <dbReference type="NCBI Taxonomy" id="251400"/>
    <lineage>
        <taxon>Eukaryota</taxon>
        <taxon>Metazoa</taxon>
        <taxon>Ecdysozoa</taxon>
        <taxon>Arthropoda</taxon>
        <taxon>Chelicerata</taxon>
        <taxon>Arachnida</taxon>
        <taxon>Acari</taxon>
        <taxon>Parasitiformes</taxon>
        <taxon>Ixodida</taxon>
        <taxon>Ixodoidea</taxon>
        <taxon>Ixodidae</taxon>
        <taxon>Amblyomminae</taxon>
        <taxon>Amblyomma</taxon>
    </lineage>
</organism>
<name>A0A023GEV9_AMBTT</name>
<dbReference type="GO" id="GO:0004169">
    <property type="term" value="F:dolichyl-phosphate-mannose-protein mannosyltransferase activity"/>
    <property type="evidence" value="ECO:0007669"/>
    <property type="project" value="TreeGrafter"/>
</dbReference>
<evidence type="ECO:0000259" key="2">
    <source>
        <dbReference type="Pfam" id="PF16192"/>
    </source>
</evidence>
<keyword evidence="1" id="KW-1133">Transmembrane helix</keyword>
<evidence type="ECO:0000313" key="3">
    <source>
        <dbReference type="EMBL" id="JAC32432.1"/>
    </source>
</evidence>
<proteinExistence type="evidence at transcript level"/>